<dbReference type="InterPro" id="IPR002052">
    <property type="entry name" value="DNA_methylase_N6_adenine_CS"/>
</dbReference>
<protein>
    <recommendedName>
        <fullName evidence="1">peptide chain release factor N(5)-glutamine methyltransferase</fullName>
        <ecNumber evidence="1">2.1.1.297</ecNumber>
    </recommendedName>
</protein>
<dbReference type="InterPro" id="IPR007848">
    <property type="entry name" value="Small_mtfrase_dom"/>
</dbReference>
<comment type="catalytic activity">
    <reaction evidence="5">
        <text>L-glutaminyl-[peptide chain release factor] + S-adenosyl-L-methionine = N(5)-methyl-L-glutaminyl-[peptide chain release factor] + S-adenosyl-L-homocysteine + H(+)</text>
        <dbReference type="Rhea" id="RHEA:42896"/>
        <dbReference type="Rhea" id="RHEA-COMP:10271"/>
        <dbReference type="Rhea" id="RHEA-COMP:10272"/>
        <dbReference type="ChEBI" id="CHEBI:15378"/>
        <dbReference type="ChEBI" id="CHEBI:30011"/>
        <dbReference type="ChEBI" id="CHEBI:57856"/>
        <dbReference type="ChEBI" id="CHEBI:59789"/>
        <dbReference type="ChEBI" id="CHEBI:61891"/>
        <dbReference type="EC" id="2.1.1.297"/>
    </reaction>
</comment>
<dbReference type="EMBL" id="UINC01000839">
    <property type="protein sequence ID" value="SUZ61968.1"/>
    <property type="molecule type" value="Genomic_DNA"/>
</dbReference>
<evidence type="ECO:0000256" key="3">
    <source>
        <dbReference type="ARBA" id="ARBA00022679"/>
    </source>
</evidence>
<evidence type="ECO:0000256" key="1">
    <source>
        <dbReference type="ARBA" id="ARBA00012771"/>
    </source>
</evidence>
<dbReference type="PANTHER" id="PTHR18895:SF74">
    <property type="entry name" value="MTRF1L RELEASE FACTOR GLUTAMINE METHYLTRANSFERASE"/>
    <property type="match status" value="1"/>
</dbReference>
<dbReference type="NCBIfam" id="TIGR03534">
    <property type="entry name" value="RF_mod_PrmC"/>
    <property type="match status" value="1"/>
</dbReference>
<keyword evidence="4" id="KW-0949">S-adenosyl-L-methionine</keyword>
<dbReference type="GO" id="GO:0003676">
    <property type="term" value="F:nucleic acid binding"/>
    <property type="evidence" value="ECO:0007669"/>
    <property type="project" value="InterPro"/>
</dbReference>
<reference evidence="8" key="1">
    <citation type="submission" date="2018-05" db="EMBL/GenBank/DDBJ databases">
        <authorList>
            <person name="Lanie J.A."/>
            <person name="Ng W.-L."/>
            <person name="Kazmierczak K.M."/>
            <person name="Andrzejewski T.M."/>
            <person name="Davidsen T.M."/>
            <person name="Wayne K.J."/>
            <person name="Tettelin H."/>
            <person name="Glass J.I."/>
            <person name="Rusch D."/>
            <person name="Podicherti R."/>
            <person name="Tsui H.-C.T."/>
            <person name="Winkler M.E."/>
        </authorList>
    </citation>
    <scope>NUCLEOTIDE SEQUENCE</scope>
</reference>
<dbReference type="InterPro" id="IPR050320">
    <property type="entry name" value="N5-glutamine_MTase"/>
</dbReference>
<evidence type="ECO:0000256" key="4">
    <source>
        <dbReference type="ARBA" id="ARBA00022691"/>
    </source>
</evidence>
<dbReference type="Gene3D" id="1.10.8.10">
    <property type="entry name" value="DNA helicase RuvA subunit, C-terminal domain"/>
    <property type="match status" value="1"/>
</dbReference>
<evidence type="ECO:0000313" key="8">
    <source>
        <dbReference type="EMBL" id="SUZ61968.1"/>
    </source>
</evidence>
<evidence type="ECO:0000259" key="7">
    <source>
        <dbReference type="Pfam" id="PF17827"/>
    </source>
</evidence>
<sequence length="284" mass="32441">MNNHSRVIDIINWAEGYFSLNGFENSRREIEWLLEEILDCKKLELYLRYEEELTAEQLQTLHTWIDRRIEKEPMQYITGNCEFYGRKFIVNNDVFIPRPETETLINIVLSILDNSSYQNILDVCTGSGCIAITLAKELNNANISAIDISKKALNIAMINAKNHNVDINFEQIDILSNTYKNNMDMIVCNPPYIPINEMGSIMDDVRLYEPEIALTDGSDGLSFYKRISELAPSIVAPGGYVLLEVGINQHPRLVKNIFDVQSFSKIEMISDLNGDPRILKVLVS</sequence>
<feature type="domain" description="Release factor glutamine methyltransferase N-terminal" evidence="7">
    <location>
        <begin position="10"/>
        <end position="79"/>
    </location>
</feature>
<dbReference type="Pfam" id="PF17827">
    <property type="entry name" value="PrmC_N"/>
    <property type="match status" value="1"/>
</dbReference>
<evidence type="ECO:0000259" key="6">
    <source>
        <dbReference type="Pfam" id="PF05175"/>
    </source>
</evidence>
<dbReference type="GO" id="GO:0102559">
    <property type="term" value="F:peptide chain release factor N(5)-glutamine methyltransferase activity"/>
    <property type="evidence" value="ECO:0007669"/>
    <property type="project" value="UniProtKB-EC"/>
</dbReference>
<gene>
    <name evidence="8" type="ORF">METZ01_LOCUS14822</name>
</gene>
<dbReference type="InterPro" id="IPR040758">
    <property type="entry name" value="PrmC_N"/>
</dbReference>
<dbReference type="PANTHER" id="PTHR18895">
    <property type="entry name" value="HEMK METHYLTRANSFERASE"/>
    <property type="match status" value="1"/>
</dbReference>
<dbReference type="CDD" id="cd02440">
    <property type="entry name" value="AdoMet_MTases"/>
    <property type="match status" value="1"/>
</dbReference>
<evidence type="ECO:0000256" key="5">
    <source>
        <dbReference type="ARBA" id="ARBA00048391"/>
    </source>
</evidence>
<dbReference type="Pfam" id="PF05175">
    <property type="entry name" value="MTS"/>
    <property type="match status" value="1"/>
</dbReference>
<dbReference type="InterPro" id="IPR019874">
    <property type="entry name" value="RF_methyltr_PrmC"/>
</dbReference>
<dbReference type="AlphaFoldDB" id="A0A381P6X7"/>
<accession>A0A381P6X7</accession>
<feature type="domain" description="Methyltransferase small" evidence="6">
    <location>
        <begin position="107"/>
        <end position="192"/>
    </location>
</feature>
<keyword evidence="2" id="KW-0489">Methyltransferase</keyword>
<proteinExistence type="inferred from homology"/>
<dbReference type="Gene3D" id="3.40.50.150">
    <property type="entry name" value="Vaccinia Virus protein VP39"/>
    <property type="match status" value="1"/>
</dbReference>
<organism evidence="8">
    <name type="scientific">marine metagenome</name>
    <dbReference type="NCBI Taxonomy" id="408172"/>
    <lineage>
        <taxon>unclassified sequences</taxon>
        <taxon>metagenomes</taxon>
        <taxon>ecological metagenomes</taxon>
    </lineage>
</organism>
<dbReference type="SUPFAM" id="SSF53335">
    <property type="entry name" value="S-adenosyl-L-methionine-dependent methyltransferases"/>
    <property type="match status" value="1"/>
</dbReference>
<name>A0A381P6X7_9ZZZZ</name>
<dbReference type="InterPro" id="IPR004556">
    <property type="entry name" value="HemK-like"/>
</dbReference>
<dbReference type="GO" id="GO:0032259">
    <property type="term" value="P:methylation"/>
    <property type="evidence" value="ECO:0007669"/>
    <property type="project" value="UniProtKB-KW"/>
</dbReference>
<dbReference type="InterPro" id="IPR029063">
    <property type="entry name" value="SAM-dependent_MTases_sf"/>
</dbReference>
<evidence type="ECO:0000256" key="2">
    <source>
        <dbReference type="ARBA" id="ARBA00022603"/>
    </source>
</evidence>
<dbReference type="EC" id="2.1.1.297" evidence="1"/>
<dbReference type="NCBIfam" id="TIGR00536">
    <property type="entry name" value="hemK_fam"/>
    <property type="match status" value="1"/>
</dbReference>
<dbReference type="HAMAP" id="MF_02126">
    <property type="entry name" value="RF_methyltr_PrmC"/>
    <property type="match status" value="1"/>
</dbReference>
<keyword evidence="3" id="KW-0808">Transferase</keyword>
<dbReference type="PROSITE" id="PS00092">
    <property type="entry name" value="N6_MTASE"/>
    <property type="match status" value="1"/>
</dbReference>